<evidence type="ECO:0000256" key="1">
    <source>
        <dbReference type="SAM" id="MobiDB-lite"/>
    </source>
</evidence>
<gene>
    <name evidence="2" type="ORF">Naga_101638g1</name>
</gene>
<comment type="caution">
    <text evidence="2">The sequence shown here is derived from an EMBL/GenBank/DDBJ whole genome shotgun (WGS) entry which is preliminary data.</text>
</comment>
<protein>
    <submittedName>
        <fullName evidence="2">Uncharacterized protein</fullName>
    </submittedName>
</protein>
<keyword evidence="3" id="KW-1185">Reference proteome</keyword>
<evidence type="ECO:0000313" key="2">
    <source>
        <dbReference type="EMBL" id="EWM20362.1"/>
    </source>
</evidence>
<feature type="region of interest" description="Disordered" evidence="1">
    <location>
        <begin position="39"/>
        <end position="66"/>
    </location>
</feature>
<dbReference type="Proteomes" id="UP000019335">
    <property type="component" value="Unassembled WGS sequence"/>
</dbReference>
<accession>W7T0U2</accession>
<dbReference type="AlphaFoldDB" id="W7T0U2"/>
<evidence type="ECO:0000313" key="3">
    <source>
        <dbReference type="Proteomes" id="UP000019335"/>
    </source>
</evidence>
<proteinExistence type="predicted"/>
<dbReference type="OrthoDB" id="10375484at2759"/>
<reference evidence="2 3" key="1">
    <citation type="journal article" date="2014" name="Mol. Plant">
        <title>Chromosome Scale Genome Assembly and Transcriptome Profiling of Nannochloropsis gaditana in Nitrogen Depletion.</title>
        <authorList>
            <person name="Corteggiani Carpinelli E."/>
            <person name="Telatin A."/>
            <person name="Vitulo N."/>
            <person name="Forcato C."/>
            <person name="D'Angelo M."/>
            <person name="Schiavon R."/>
            <person name="Vezzi A."/>
            <person name="Giacometti G.M."/>
            <person name="Morosinotto T."/>
            <person name="Valle G."/>
        </authorList>
    </citation>
    <scope>NUCLEOTIDE SEQUENCE [LARGE SCALE GENOMIC DNA]</scope>
    <source>
        <strain evidence="2 3">B-31</strain>
    </source>
</reference>
<feature type="compositionally biased region" description="Polar residues" evidence="1">
    <location>
        <begin position="45"/>
        <end position="55"/>
    </location>
</feature>
<name>W7T0U2_9STRA</name>
<sequence length="82" mass="9282">MLRVVSPFVSYSRAIARGPFERIKTSTIFALKKHSSLDAGRRRISSSTKKLSTSAGLRGGNDQKKKRGLFERSLKEHYLENK</sequence>
<organism evidence="2 3">
    <name type="scientific">Nannochloropsis gaditana</name>
    <dbReference type="NCBI Taxonomy" id="72520"/>
    <lineage>
        <taxon>Eukaryota</taxon>
        <taxon>Sar</taxon>
        <taxon>Stramenopiles</taxon>
        <taxon>Ochrophyta</taxon>
        <taxon>Eustigmatophyceae</taxon>
        <taxon>Eustigmatales</taxon>
        <taxon>Monodopsidaceae</taxon>
        <taxon>Nannochloropsis</taxon>
    </lineage>
</organism>
<dbReference type="EMBL" id="AZIL01003160">
    <property type="protein sequence ID" value="EWM20362.1"/>
    <property type="molecule type" value="Genomic_DNA"/>
</dbReference>